<feature type="region of interest" description="Disordered" evidence="2">
    <location>
        <begin position="1036"/>
        <end position="1058"/>
    </location>
</feature>
<dbReference type="Proteomes" id="UP001596492">
    <property type="component" value="Unassembled WGS sequence"/>
</dbReference>
<evidence type="ECO:0000259" key="3">
    <source>
        <dbReference type="Pfam" id="PF01471"/>
    </source>
</evidence>
<feature type="region of interest" description="Disordered" evidence="2">
    <location>
        <begin position="738"/>
        <end position="759"/>
    </location>
</feature>
<feature type="region of interest" description="Disordered" evidence="2">
    <location>
        <begin position="828"/>
        <end position="936"/>
    </location>
</feature>
<feature type="region of interest" description="Disordered" evidence="2">
    <location>
        <begin position="1"/>
        <end position="24"/>
    </location>
</feature>
<dbReference type="PANTHER" id="PTHR11102">
    <property type="entry name" value="SEL-1-LIKE PROTEIN"/>
    <property type="match status" value="1"/>
</dbReference>
<feature type="compositionally biased region" description="Basic and acidic residues" evidence="2">
    <location>
        <begin position="828"/>
        <end position="838"/>
    </location>
</feature>
<sequence>MGNAPWSVKGIDPKARAKAREHAQRDGITLGSYLNRLLLEDSGESDTEQSYSPLNPIMRGEAGAERVSEVAETLEEIARRMNAGENRSTQALAGVDQSMLTLLNRLESTERTQAGMSTRFDSALNDMRTTHASLEERLDSLSRKDNSRRMLDAMRALEGALTKLAKQVHDTQDQVTNEQDALRNDVERGVSHLSKEVDNISRRVDDSVSDATKRLGREFTDRLGSMESRLSETTRKQDESLSRIDRVERNTDDRLRDVLGRTENALDVARAQSRKSEERFTTLEDRLNNTHRTAENALKSSQSSFNDLRDSLKSFASHTDAKLDEALNTADSAMSIAQRQATETSDEINRRNKELADKLFGSISDVEERLSSAQQNVTSMFAKVSDVSNRVEKAEQSGKSSEDALATLQAAMERINDRFTAAEESKANAISTLEKSYSSLDERLDEVQEKVGETSNLRTEFEEKLSAIADNFSKSIEDTRARTEEIVSQNNNVQPAALESLQQQMEIVQADIAAAEDRQLQAVELITSQFERLSEALDERLRSVEERNPSESIANELRQELNNVTDTINNRLQSIESGKNAQMGPLADQISKIAAHMEERLNDTNEKIDENQRRSAEAIEQVGEHVARATERLQARNEDAFENIYDKIDEVSQETRTHVSSAMEDIERRLQEAREESARIVSPVQNTVSSLAQRLEDMSPQSDDEAEFDAGIAPPPLPKSDKETSDVSLDGFDTFIEDDDLEVDADDSEMLSDLEESQSDAASIFDDSLVEDIAAPPVFEDEYITSVQEDNSADAQSATLKDEDIADLAYNARREFAAELAEQRAQLEEEAELFRQNDEATDAFTDEESTSAPAHKFGDSDTDAFTSSLELEYEADLPPESAAYHMRSDEGLDDDPFGRASNNSSDFLNEARRAAKERGADNRAAISGNEDRKNSKLPMVAAGVLAAAVVGGAGMMAMRGKQVNSDEAFSVTPPKFNPDASDANAFSEDEDTLFDASEEALDTQASLNSTDLVDDETGAQIDEQLLFPEDAKILTSENIREANPQEATPTSAPSKRVSPLDAFASSRTNAAEAPAPAAVTLESAAEAGSPIALHELAIKQLAAGEKKVAAETMRKAADQGLAAAQYRMGKLYERGEGVPRSIKESRKWTKLSAENGNVKAMHDLAVFYAEGEGGEQSFVGGVEWFTRAAEHGLIDSQYNLGVLYEQGLGVSADPAKAAYWFEIAGRNGDADGSRRARDILKNLSPAEARNVTSKVDNFIPRAVNGIANGRFGAQAWNAPVKTQIAEAQRLLSRITGTQLSADGIMGPQTREAIRTFEMQNGFEPTGDISDSLMQQLRSVASSGI</sequence>
<keyword evidence="5" id="KW-1185">Reference proteome</keyword>
<accession>A0ABW2IJP0</accession>
<dbReference type="Gene3D" id="1.20.120.20">
    <property type="entry name" value="Apolipoprotein"/>
    <property type="match status" value="1"/>
</dbReference>
<dbReference type="InterPro" id="IPR011990">
    <property type="entry name" value="TPR-like_helical_dom_sf"/>
</dbReference>
<dbReference type="InterPro" id="IPR002477">
    <property type="entry name" value="Peptidoglycan-bd-like"/>
</dbReference>
<evidence type="ECO:0000256" key="1">
    <source>
        <dbReference type="SAM" id="Coils"/>
    </source>
</evidence>
<feature type="compositionally biased region" description="Basic and acidic residues" evidence="2">
    <location>
        <begin position="909"/>
        <end position="921"/>
    </location>
</feature>
<reference evidence="5" key="1">
    <citation type="journal article" date="2019" name="Int. J. Syst. Evol. Microbiol.">
        <title>The Global Catalogue of Microorganisms (GCM) 10K type strain sequencing project: providing services to taxonomists for standard genome sequencing and annotation.</title>
        <authorList>
            <consortium name="The Broad Institute Genomics Platform"/>
            <consortium name="The Broad Institute Genome Sequencing Center for Infectious Disease"/>
            <person name="Wu L."/>
            <person name="Ma J."/>
        </authorList>
    </citation>
    <scope>NUCLEOTIDE SEQUENCE [LARGE SCALE GENOMIC DNA]</scope>
    <source>
        <strain evidence="5">CCUG 51308</strain>
    </source>
</reference>
<dbReference type="SUPFAM" id="SSF47090">
    <property type="entry name" value="PGBD-like"/>
    <property type="match status" value="1"/>
</dbReference>
<dbReference type="InterPro" id="IPR006597">
    <property type="entry name" value="Sel1-like"/>
</dbReference>
<keyword evidence="1" id="KW-0175">Coiled coil</keyword>
<feature type="compositionally biased region" description="Acidic residues" evidence="2">
    <location>
        <begin position="839"/>
        <end position="849"/>
    </location>
</feature>
<dbReference type="InterPro" id="IPR036366">
    <property type="entry name" value="PGBDSf"/>
</dbReference>
<feature type="compositionally biased region" description="Basic and acidic residues" evidence="2">
    <location>
        <begin position="11"/>
        <end position="24"/>
    </location>
</feature>
<feature type="coiled-coil region" evidence="1">
    <location>
        <begin position="124"/>
        <end position="174"/>
    </location>
</feature>
<dbReference type="Gene3D" id="1.25.40.10">
    <property type="entry name" value="Tetratricopeptide repeat domain"/>
    <property type="match status" value="1"/>
</dbReference>
<name>A0ABW2IJP0_9PROT</name>
<feature type="region of interest" description="Disordered" evidence="2">
    <location>
        <begin position="696"/>
        <end position="726"/>
    </location>
</feature>
<organism evidence="4 5">
    <name type="scientific">Hirschia litorea</name>
    <dbReference type="NCBI Taxonomy" id="1199156"/>
    <lineage>
        <taxon>Bacteria</taxon>
        <taxon>Pseudomonadati</taxon>
        <taxon>Pseudomonadota</taxon>
        <taxon>Alphaproteobacteria</taxon>
        <taxon>Hyphomonadales</taxon>
        <taxon>Hyphomonadaceae</taxon>
        <taxon>Hirschia</taxon>
    </lineage>
</organism>
<evidence type="ECO:0000313" key="4">
    <source>
        <dbReference type="EMBL" id="MFC7291169.1"/>
    </source>
</evidence>
<dbReference type="InterPro" id="IPR036365">
    <property type="entry name" value="PGBD-like_sf"/>
</dbReference>
<dbReference type="EMBL" id="JBHTBR010000002">
    <property type="protein sequence ID" value="MFC7291169.1"/>
    <property type="molecule type" value="Genomic_DNA"/>
</dbReference>
<dbReference type="Pfam" id="PF01471">
    <property type="entry name" value="PG_binding_1"/>
    <property type="match status" value="1"/>
</dbReference>
<dbReference type="RefSeq" id="WP_382166363.1">
    <property type="nucleotide sequence ID" value="NZ_JBHTBR010000002.1"/>
</dbReference>
<comment type="caution">
    <text evidence="4">The sequence shown here is derived from an EMBL/GenBank/DDBJ whole genome shotgun (WGS) entry which is preliminary data.</text>
</comment>
<dbReference type="SMART" id="SM00671">
    <property type="entry name" value="SEL1"/>
    <property type="match status" value="4"/>
</dbReference>
<dbReference type="SUPFAM" id="SSF81901">
    <property type="entry name" value="HCP-like"/>
    <property type="match status" value="1"/>
</dbReference>
<dbReference type="InterPro" id="IPR050767">
    <property type="entry name" value="Sel1_AlgK"/>
</dbReference>
<gene>
    <name evidence="4" type="ORF">ACFQS8_06040</name>
</gene>
<feature type="domain" description="Peptidoglycan binding-like" evidence="3">
    <location>
        <begin position="1283"/>
        <end position="1336"/>
    </location>
</feature>
<dbReference type="Gene3D" id="1.10.101.10">
    <property type="entry name" value="PGBD-like superfamily/PGBD"/>
    <property type="match status" value="1"/>
</dbReference>
<proteinExistence type="predicted"/>
<feature type="coiled-coil region" evidence="1">
    <location>
        <begin position="405"/>
        <end position="464"/>
    </location>
</feature>
<dbReference type="Pfam" id="PF08238">
    <property type="entry name" value="Sel1"/>
    <property type="match status" value="3"/>
</dbReference>
<feature type="compositionally biased region" description="Acidic residues" evidence="2">
    <location>
        <begin position="738"/>
        <end position="758"/>
    </location>
</feature>
<protein>
    <submittedName>
        <fullName evidence="4">Peptidoglycan-binding protein</fullName>
    </submittedName>
</protein>
<feature type="coiled-coil region" evidence="1">
    <location>
        <begin position="587"/>
        <end position="621"/>
    </location>
</feature>
<dbReference type="PANTHER" id="PTHR11102:SF160">
    <property type="entry name" value="ERAD-ASSOCIATED E3 UBIQUITIN-PROTEIN LIGASE COMPONENT HRD3"/>
    <property type="match status" value="1"/>
</dbReference>
<evidence type="ECO:0000256" key="2">
    <source>
        <dbReference type="SAM" id="MobiDB-lite"/>
    </source>
</evidence>
<evidence type="ECO:0000313" key="5">
    <source>
        <dbReference type="Proteomes" id="UP001596492"/>
    </source>
</evidence>